<reference evidence="2 3" key="1">
    <citation type="submission" date="2017-06" db="EMBL/GenBank/DDBJ databases">
        <title>Ant-infecting Ophiocordyceps genomes reveal a high diversity of potential behavioral manipulation genes and a possible major role for enterotoxins.</title>
        <authorList>
            <person name="De Bekker C."/>
            <person name="Evans H.C."/>
            <person name="Brachmann A."/>
            <person name="Hughes D.P."/>
        </authorList>
    </citation>
    <scope>NUCLEOTIDE SEQUENCE [LARGE SCALE GENOMIC DNA]</scope>
    <source>
        <strain evidence="2 3">Map64</strain>
    </source>
</reference>
<dbReference type="OrthoDB" id="4928247at2759"/>
<evidence type="ECO:0000256" key="1">
    <source>
        <dbReference type="SAM" id="MobiDB-lite"/>
    </source>
</evidence>
<protein>
    <submittedName>
        <fullName evidence="2">Uncharacterized protein</fullName>
    </submittedName>
</protein>
<feature type="compositionally biased region" description="Basic and acidic residues" evidence="1">
    <location>
        <begin position="17"/>
        <end position="29"/>
    </location>
</feature>
<proteinExistence type="predicted"/>
<evidence type="ECO:0000313" key="2">
    <source>
        <dbReference type="EMBL" id="PHH64340.1"/>
    </source>
</evidence>
<feature type="region of interest" description="Disordered" evidence="1">
    <location>
        <begin position="1"/>
        <end position="33"/>
    </location>
</feature>
<keyword evidence="3" id="KW-1185">Reference proteome</keyword>
<dbReference type="AlphaFoldDB" id="A0A2C5YA53"/>
<comment type="caution">
    <text evidence="2">The sequence shown here is derived from an EMBL/GenBank/DDBJ whole genome shotgun (WGS) entry which is preliminary data.</text>
</comment>
<organism evidence="2 3">
    <name type="scientific">Ophiocordyceps australis</name>
    <dbReference type="NCBI Taxonomy" id="1399860"/>
    <lineage>
        <taxon>Eukaryota</taxon>
        <taxon>Fungi</taxon>
        <taxon>Dikarya</taxon>
        <taxon>Ascomycota</taxon>
        <taxon>Pezizomycotina</taxon>
        <taxon>Sordariomycetes</taxon>
        <taxon>Hypocreomycetidae</taxon>
        <taxon>Hypocreales</taxon>
        <taxon>Ophiocordycipitaceae</taxon>
        <taxon>Ophiocordyceps</taxon>
    </lineage>
</organism>
<dbReference type="EMBL" id="NJET01000032">
    <property type="protein sequence ID" value="PHH64340.1"/>
    <property type="molecule type" value="Genomic_DNA"/>
</dbReference>
<accession>A0A2C5YA53</accession>
<sequence>MNWTEGSLARHSKGRHYKQEEARQREHFAKARSRHLGGALASASASSSTSAGIFNFVPDFILPSARLGQNQPPAANKYYFNINKLQWGQRPGLHLTQSNTSCQFGNVQQAMSHLPDMQFRLGPDCALKTAISEQPYTGASNLDDLAATKKRLLEKSDWAGIKSLCCQPLESFHQKQMMPVNPLRSKASNQNATAQEFTDGTLEATRPLSDLAPVDQRLHLVQSKEKDGLTTKSNHSHVDEEIKHFGKHQNIVA</sequence>
<dbReference type="Proteomes" id="UP000226192">
    <property type="component" value="Unassembled WGS sequence"/>
</dbReference>
<gene>
    <name evidence="2" type="ORF">CDD81_4697</name>
</gene>
<evidence type="ECO:0000313" key="3">
    <source>
        <dbReference type="Proteomes" id="UP000226192"/>
    </source>
</evidence>
<name>A0A2C5YA53_9HYPO</name>